<accession>A0A9X0WFN9</accession>
<evidence type="ECO:0000313" key="2">
    <source>
        <dbReference type="Proteomes" id="UP001138802"/>
    </source>
</evidence>
<dbReference type="RefSeq" id="WP_200386531.1">
    <property type="nucleotide sequence ID" value="NZ_NRSD01000002.1"/>
</dbReference>
<sequence>MEPTIPHPTAMRPVAYAASPLAMQSTRRVDRLADLSEIFESDVLICHHPRRACTRIMDAFAQPVFQSWPGLRAVVPVSSDGIPQIDRLRLPEHPEAAAITAEIRFLTQLYADLIGCPSIGLRVERLDRAMCPKWHVDRTGIRLLCTWRGPGTEWLDAAGIDHRALPTMAGDSPASGRAAPFDLLLLKGTAWPGHAEQRGAIHRSPSVAPEACPRIILALDALWTD</sequence>
<proteinExistence type="predicted"/>
<name>A0A9X0WFN9_9GAMM</name>
<reference evidence="1 2" key="1">
    <citation type="journal article" date="2020" name="Microorganisms">
        <title>Osmotic Adaptation and Compatible Solute Biosynthesis of Phototrophic Bacteria as Revealed from Genome Analyses.</title>
        <authorList>
            <person name="Imhoff J.F."/>
            <person name="Rahn T."/>
            <person name="Kunzel S."/>
            <person name="Keller A."/>
            <person name="Neulinger S.C."/>
        </authorList>
    </citation>
    <scope>NUCLEOTIDE SEQUENCE [LARGE SCALE GENOMIC DNA]</scope>
    <source>
        <strain evidence="1 2">DSM 21303</strain>
    </source>
</reference>
<dbReference type="InterPro" id="IPR014955">
    <property type="entry name" value="DUF1826"/>
</dbReference>
<evidence type="ECO:0000313" key="1">
    <source>
        <dbReference type="EMBL" id="MBK1643733.1"/>
    </source>
</evidence>
<protein>
    <recommendedName>
        <fullName evidence="3">DUF1826 domain-containing protein</fullName>
    </recommendedName>
</protein>
<dbReference type="EMBL" id="NRSD01000002">
    <property type="protein sequence ID" value="MBK1643733.1"/>
    <property type="molecule type" value="Genomic_DNA"/>
</dbReference>
<organism evidence="1 2">
    <name type="scientific">Thiocapsa imhoffii</name>
    <dbReference type="NCBI Taxonomy" id="382777"/>
    <lineage>
        <taxon>Bacteria</taxon>
        <taxon>Pseudomonadati</taxon>
        <taxon>Pseudomonadota</taxon>
        <taxon>Gammaproteobacteria</taxon>
        <taxon>Chromatiales</taxon>
        <taxon>Chromatiaceae</taxon>
        <taxon>Thiocapsa</taxon>
    </lineage>
</organism>
<dbReference type="AlphaFoldDB" id="A0A9X0WFN9"/>
<comment type="caution">
    <text evidence="1">The sequence shown here is derived from an EMBL/GenBank/DDBJ whole genome shotgun (WGS) entry which is preliminary data.</text>
</comment>
<dbReference type="Pfam" id="PF08856">
    <property type="entry name" value="DUF1826"/>
    <property type="match status" value="1"/>
</dbReference>
<dbReference type="Proteomes" id="UP001138802">
    <property type="component" value="Unassembled WGS sequence"/>
</dbReference>
<gene>
    <name evidence="1" type="ORF">CKO25_03460</name>
</gene>
<keyword evidence="2" id="KW-1185">Reference proteome</keyword>
<evidence type="ECO:0008006" key="3">
    <source>
        <dbReference type="Google" id="ProtNLM"/>
    </source>
</evidence>